<gene>
    <name evidence="3" type="ORF">B296_00027335</name>
</gene>
<dbReference type="Proteomes" id="UP000287651">
    <property type="component" value="Unassembled WGS sequence"/>
</dbReference>
<dbReference type="PANTHER" id="PTHR45997:SF1">
    <property type="entry name" value="DNA LIGASE 4"/>
    <property type="match status" value="1"/>
</dbReference>
<accession>A0A426ZE62</accession>
<comment type="caution">
    <text evidence="3">The sequence shown here is derived from an EMBL/GenBank/DDBJ whole genome shotgun (WGS) entry which is preliminary data.</text>
</comment>
<dbReference type="PANTHER" id="PTHR45997">
    <property type="entry name" value="DNA LIGASE 4"/>
    <property type="match status" value="1"/>
</dbReference>
<dbReference type="InterPro" id="IPR012308">
    <property type="entry name" value="DNA_ligase_ATP-dep_N"/>
</dbReference>
<reference evidence="3 4" key="1">
    <citation type="journal article" date="2014" name="Agronomy (Basel)">
        <title>A Draft Genome Sequence for Ensete ventricosum, the Drought-Tolerant Tree Against Hunger.</title>
        <authorList>
            <person name="Harrison J."/>
            <person name="Moore K.A."/>
            <person name="Paszkiewicz K."/>
            <person name="Jones T."/>
            <person name="Grant M."/>
            <person name="Ambacheew D."/>
            <person name="Muzemil S."/>
            <person name="Studholme D.J."/>
        </authorList>
    </citation>
    <scope>NUCLEOTIDE SEQUENCE [LARGE SCALE GENOMIC DNA]</scope>
</reference>
<keyword evidence="1" id="KW-0436">Ligase</keyword>
<evidence type="ECO:0000313" key="3">
    <source>
        <dbReference type="EMBL" id="RRT62295.1"/>
    </source>
</evidence>
<protein>
    <recommendedName>
        <fullName evidence="2">DNA ligase ATP-dependent N-terminal domain-containing protein</fullName>
    </recommendedName>
</protein>
<dbReference type="GO" id="GO:0005524">
    <property type="term" value="F:ATP binding"/>
    <property type="evidence" value="ECO:0007669"/>
    <property type="project" value="InterPro"/>
</dbReference>
<dbReference type="InterPro" id="IPR029710">
    <property type="entry name" value="LIG4"/>
</dbReference>
<dbReference type="GO" id="GO:0003910">
    <property type="term" value="F:DNA ligase (ATP) activity"/>
    <property type="evidence" value="ECO:0007669"/>
    <property type="project" value="InterPro"/>
</dbReference>
<evidence type="ECO:0000313" key="4">
    <source>
        <dbReference type="Proteomes" id="UP000287651"/>
    </source>
</evidence>
<dbReference type="GO" id="GO:0006310">
    <property type="term" value="P:DNA recombination"/>
    <property type="evidence" value="ECO:0007669"/>
    <property type="project" value="InterPro"/>
</dbReference>
<dbReference type="GO" id="GO:0032807">
    <property type="term" value="C:DNA ligase IV complex"/>
    <property type="evidence" value="ECO:0007669"/>
    <property type="project" value="TreeGrafter"/>
</dbReference>
<dbReference type="GO" id="GO:0006303">
    <property type="term" value="P:double-strand break repair via nonhomologous end joining"/>
    <property type="evidence" value="ECO:0007669"/>
    <property type="project" value="TreeGrafter"/>
</dbReference>
<dbReference type="GO" id="GO:0003677">
    <property type="term" value="F:DNA binding"/>
    <property type="evidence" value="ECO:0007669"/>
    <property type="project" value="InterPro"/>
</dbReference>
<dbReference type="AlphaFoldDB" id="A0A426ZE62"/>
<feature type="domain" description="DNA ligase ATP-dependent N-terminal" evidence="2">
    <location>
        <begin position="137"/>
        <end position="243"/>
    </location>
</feature>
<dbReference type="GO" id="GO:0006297">
    <property type="term" value="P:nucleotide-excision repair, DNA gap filling"/>
    <property type="evidence" value="ECO:0007669"/>
    <property type="project" value="TreeGrafter"/>
</dbReference>
<sequence>MARGLATDGENPRSVIILQKRFGVCTDMVTSSVWGGWFGSVRCSAFELLDGRSYDIDPHSSAKIFMKNLRACPVGKVYASMSPEWAWLVLAHLGRSMVDALEFGSRICACDLCRGREADLSSACEFSIEMTDATVKFGLLVSMFQAMLRDRTAAKKRKRFRTFLDRVYTGREFFSAVRLILPGLDRERGTYGLKESALATCVVDALGLAKDSPDALRLVNWRKGGARSGANAGNFALIAAEVSFSLQTLSCAVLRIRPQEILNHFVAFVPMSLGIRSKWLLHELPLQDCPFRAHCHLSVLPVFSSSV</sequence>
<dbReference type="EMBL" id="AMZH03007042">
    <property type="protein sequence ID" value="RRT62295.1"/>
    <property type="molecule type" value="Genomic_DNA"/>
</dbReference>
<dbReference type="Gene3D" id="1.10.3260.10">
    <property type="entry name" value="DNA ligase, ATP-dependent, N-terminal domain"/>
    <property type="match status" value="1"/>
</dbReference>
<organism evidence="3 4">
    <name type="scientific">Ensete ventricosum</name>
    <name type="common">Abyssinian banana</name>
    <name type="synonym">Musa ensete</name>
    <dbReference type="NCBI Taxonomy" id="4639"/>
    <lineage>
        <taxon>Eukaryota</taxon>
        <taxon>Viridiplantae</taxon>
        <taxon>Streptophyta</taxon>
        <taxon>Embryophyta</taxon>
        <taxon>Tracheophyta</taxon>
        <taxon>Spermatophyta</taxon>
        <taxon>Magnoliopsida</taxon>
        <taxon>Liliopsida</taxon>
        <taxon>Zingiberales</taxon>
        <taxon>Musaceae</taxon>
        <taxon>Ensete</taxon>
    </lineage>
</organism>
<evidence type="ECO:0000259" key="2">
    <source>
        <dbReference type="Pfam" id="PF04675"/>
    </source>
</evidence>
<dbReference type="Pfam" id="PF04675">
    <property type="entry name" value="DNA_ligase_A_N"/>
    <property type="match status" value="1"/>
</dbReference>
<evidence type="ECO:0000256" key="1">
    <source>
        <dbReference type="ARBA" id="ARBA00022598"/>
    </source>
</evidence>
<proteinExistence type="predicted"/>
<dbReference type="InterPro" id="IPR036599">
    <property type="entry name" value="DNA_ligase_N_sf"/>
</dbReference>
<name>A0A426ZE62_ENSVE</name>